<dbReference type="Gene3D" id="3.40.50.300">
    <property type="entry name" value="P-loop containing nucleotide triphosphate hydrolases"/>
    <property type="match status" value="1"/>
</dbReference>
<sequence length="501" mass="56598">MRTTTNGSRWVDPAPLEVARPRLPWWTMLPTWVKWIAAPFALVWVTCWLLFHLVRVIYRYPLVIITAVLVGWLDWKAGHWTLAFVLAGVALVLLLWWRLHRSSFERFALPEARTEYRRMSVYACQWRTVMRLSDLAKTSRGKEYRPKLGRVRSEGWRDRVRVTMIKGQAPEQWERHASGLAHSFKAQSCRVRVRRPGRLELDLVHRDPLVRPFGVPALTEDATAVDLKRLTVGRTETGRPWRIKLLGTHLLTVGATGAGKGSLLWSIIWALAPLVRSGAVRLVGIDPKGGMELGQAPEVFQRVVYDNGPDAVALLEEIAATVKERASRYRGRLRSWTPATGDPFILLVVDELADVIAYQSDKQLRERASRAVQAITSQGRAPGVCVLGLLQDPRKEVVSFRHLFSTRIAMRLDEKAQVDMVLGDGVRERGATAQEISENTPGVAWVKEDGRREPVRARAFHVTDGDLDELVTYVTGVPTQRADVLAFPDRRENEREGGEVA</sequence>
<feature type="transmembrane region" description="Helical" evidence="4">
    <location>
        <begin position="32"/>
        <end position="51"/>
    </location>
</feature>
<dbReference type="InterPro" id="IPR050206">
    <property type="entry name" value="FtsK/SpoIIIE/SftA"/>
</dbReference>
<evidence type="ECO:0000313" key="6">
    <source>
        <dbReference type="EMBL" id="PRX47068.1"/>
    </source>
</evidence>
<keyword evidence="7" id="KW-1185">Reference proteome</keyword>
<dbReference type="GO" id="GO:0003677">
    <property type="term" value="F:DNA binding"/>
    <property type="evidence" value="ECO:0007669"/>
    <property type="project" value="InterPro"/>
</dbReference>
<dbReference type="EMBL" id="PVNH01000006">
    <property type="protein sequence ID" value="PRX47068.1"/>
    <property type="molecule type" value="Genomic_DNA"/>
</dbReference>
<keyword evidence="1 3" id="KW-0547">Nucleotide-binding</keyword>
<evidence type="ECO:0000313" key="7">
    <source>
        <dbReference type="Proteomes" id="UP000238362"/>
    </source>
</evidence>
<dbReference type="PANTHER" id="PTHR22683:SF41">
    <property type="entry name" value="DNA TRANSLOCASE FTSK"/>
    <property type="match status" value="1"/>
</dbReference>
<reference evidence="6 7" key="1">
    <citation type="submission" date="2018-03" db="EMBL/GenBank/DDBJ databases">
        <title>Genomic Encyclopedia of Type Strains, Phase III (KMG-III): the genomes of soil and plant-associated and newly described type strains.</title>
        <authorList>
            <person name="Whitman W."/>
        </authorList>
    </citation>
    <scope>NUCLEOTIDE SEQUENCE [LARGE SCALE GENOMIC DNA]</scope>
    <source>
        <strain evidence="6 7">CGMCC 4.7125</strain>
    </source>
</reference>
<keyword evidence="4" id="KW-0472">Membrane</keyword>
<evidence type="ECO:0000256" key="1">
    <source>
        <dbReference type="ARBA" id="ARBA00022741"/>
    </source>
</evidence>
<name>A0A2T0LTJ8_9PSEU</name>
<dbReference type="Proteomes" id="UP000238362">
    <property type="component" value="Unassembled WGS sequence"/>
</dbReference>
<protein>
    <submittedName>
        <fullName evidence="6">S-DNA-T family DNA segregation ATPase FtsK/SpoIIIE</fullName>
    </submittedName>
</protein>
<evidence type="ECO:0000259" key="5">
    <source>
        <dbReference type="PROSITE" id="PS50901"/>
    </source>
</evidence>
<dbReference type="InterPro" id="IPR002543">
    <property type="entry name" value="FtsK_dom"/>
</dbReference>
<feature type="transmembrane region" description="Helical" evidence="4">
    <location>
        <begin position="56"/>
        <end position="73"/>
    </location>
</feature>
<evidence type="ECO:0000256" key="2">
    <source>
        <dbReference type="ARBA" id="ARBA00022840"/>
    </source>
</evidence>
<evidence type="ECO:0000256" key="3">
    <source>
        <dbReference type="PROSITE-ProRule" id="PRU00289"/>
    </source>
</evidence>
<comment type="caution">
    <text evidence="6">The sequence shown here is derived from an EMBL/GenBank/DDBJ whole genome shotgun (WGS) entry which is preliminary data.</text>
</comment>
<dbReference type="AlphaFoldDB" id="A0A2T0LTJ8"/>
<gene>
    <name evidence="6" type="ORF">B0I33_106165</name>
</gene>
<dbReference type="SUPFAM" id="SSF52540">
    <property type="entry name" value="P-loop containing nucleoside triphosphate hydrolases"/>
    <property type="match status" value="1"/>
</dbReference>
<dbReference type="PROSITE" id="PS50901">
    <property type="entry name" value="FTSK"/>
    <property type="match status" value="1"/>
</dbReference>
<evidence type="ECO:0000256" key="4">
    <source>
        <dbReference type="SAM" id="Phobius"/>
    </source>
</evidence>
<feature type="transmembrane region" description="Helical" evidence="4">
    <location>
        <begin position="79"/>
        <end position="97"/>
    </location>
</feature>
<feature type="domain" description="FtsK" evidence="5">
    <location>
        <begin position="238"/>
        <end position="419"/>
    </location>
</feature>
<dbReference type="PANTHER" id="PTHR22683">
    <property type="entry name" value="SPORULATION PROTEIN RELATED"/>
    <property type="match status" value="1"/>
</dbReference>
<proteinExistence type="predicted"/>
<organism evidence="6 7">
    <name type="scientific">Prauserella shujinwangii</name>
    <dbReference type="NCBI Taxonomy" id="1453103"/>
    <lineage>
        <taxon>Bacteria</taxon>
        <taxon>Bacillati</taxon>
        <taxon>Actinomycetota</taxon>
        <taxon>Actinomycetes</taxon>
        <taxon>Pseudonocardiales</taxon>
        <taxon>Pseudonocardiaceae</taxon>
        <taxon>Prauserella</taxon>
    </lineage>
</organism>
<keyword evidence="4" id="KW-0812">Transmembrane</keyword>
<keyword evidence="2 3" id="KW-0067">ATP-binding</keyword>
<feature type="binding site" evidence="3">
    <location>
        <begin position="254"/>
        <end position="261"/>
    </location>
    <ligand>
        <name>ATP</name>
        <dbReference type="ChEBI" id="CHEBI:30616"/>
    </ligand>
</feature>
<dbReference type="InterPro" id="IPR027417">
    <property type="entry name" value="P-loop_NTPase"/>
</dbReference>
<dbReference type="GO" id="GO:0005524">
    <property type="term" value="F:ATP binding"/>
    <property type="evidence" value="ECO:0007669"/>
    <property type="project" value="UniProtKB-UniRule"/>
</dbReference>
<accession>A0A2T0LTJ8</accession>
<dbReference type="Pfam" id="PF01580">
    <property type="entry name" value="FtsK_SpoIIIE"/>
    <property type="match status" value="1"/>
</dbReference>
<keyword evidence="4" id="KW-1133">Transmembrane helix</keyword>